<protein>
    <submittedName>
        <fullName evidence="1">Uncharacterized protein</fullName>
    </submittedName>
</protein>
<dbReference type="NCBIfam" id="NF047326">
    <property type="entry name" value="lp1_17_inhib"/>
    <property type="match status" value="1"/>
</dbReference>
<evidence type="ECO:0000313" key="2">
    <source>
        <dbReference type="Proteomes" id="UP000094892"/>
    </source>
</evidence>
<reference evidence="1 2" key="1">
    <citation type="submission" date="2016-08" db="EMBL/GenBank/DDBJ databases">
        <title>Genome sequencing of Lactobacillus plantarum JSA22, isolated from fermented soybean paste.</title>
        <authorList>
            <person name="Choi H.S."/>
        </authorList>
    </citation>
    <scope>NUCLEOTIDE SEQUENCE [LARGE SCALE GENOMIC DNA]</scope>
    <source>
        <strain evidence="1 2">JSA22</strain>
    </source>
</reference>
<dbReference type="PATRIC" id="fig|1590.306.peg.641"/>
<dbReference type="EMBL" id="MCOL01000001">
    <property type="protein sequence ID" value="ODO60694.1"/>
    <property type="molecule type" value="Genomic_DNA"/>
</dbReference>
<evidence type="ECO:0000313" key="1">
    <source>
        <dbReference type="EMBL" id="ODO60694.1"/>
    </source>
</evidence>
<accession>A0A1E3KP90</accession>
<comment type="caution">
    <text evidence="1">The sequence shown here is derived from an EMBL/GenBank/DDBJ whole genome shotgun (WGS) entry which is preliminary data.</text>
</comment>
<proteinExistence type="predicted"/>
<organism evidence="1 2">
    <name type="scientific">Lactiplantibacillus plantarum</name>
    <name type="common">Lactobacillus plantarum</name>
    <dbReference type="NCBI Taxonomy" id="1590"/>
    <lineage>
        <taxon>Bacteria</taxon>
        <taxon>Bacillati</taxon>
        <taxon>Bacillota</taxon>
        <taxon>Bacilli</taxon>
        <taxon>Lactobacillales</taxon>
        <taxon>Lactobacillaceae</taxon>
        <taxon>Lactiplantibacillus</taxon>
    </lineage>
</organism>
<dbReference type="AlphaFoldDB" id="A0A1E3KP90"/>
<dbReference type="Proteomes" id="UP000094892">
    <property type="component" value="Unassembled WGS sequence"/>
</dbReference>
<name>A0A1E3KP90_LACPN</name>
<gene>
    <name evidence="1" type="ORF">LPJSA22_00639</name>
</gene>
<dbReference type="RefSeq" id="WP_080476302.1">
    <property type="nucleotide sequence ID" value="NZ_CP185953.1"/>
</dbReference>
<sequence length="128" mass="15094">MIPAQADLNEHWQQRNDSRDWVLDADNYCYDGDEFDKAQLFQDYIDNNDFEQWATDMQADMLSAICIVTFGSTDVSVLYPDQGEEPNWQWLIDVFGQSRLWDELLAHIDTDTMMTRLGYHWVSEEEEA</sequence>